<dbReference type="AlphaFoldDB" id="A0AAE4U6A2"/>
<comment type="cofactor">
    <cofactor evidence="1">
        <name>FAD</name>
        <dbReference type="ChEBI" id="CHEBI:57692"/>
    </cofactor>
</comment>
<dbReference type="Proteomes" id="UP001185873">
    <property type="component" value="Unassembled WGS sequence"/>
</dbReference>
<dbReference type="EMBL" id="JAWLKJ010000004">
    <property type="protein sequence ID" value="MDV6300717.1"/>
    <property type="molecule type" value="Genomic_DNA"/>
</dbReference>
<protein>
    <submittedName>
        <fullName evidence="7">FAD-binding oxidoreductase</fullName>
        <ecNumber evidence="7">1.-.-.-</ecNumber>
    </submittedName>
</protein>
<dbReference type="InterPro" id="IPR006076">
    <property type="entry name" value="FAD-dep_OxRdtase"/>
</dbReference>
<sequence length="422" mass="44632">MTADPTYDHIVIGAGPIGAATARHLAERGDSVLVIGPEEPAGFADHQGTWAGHYDQGRMCHVLEIPVVTGMLTTRSIRRFPELTRRTGVEFTTGVECLSVNPADAAGDAAGEWFDRDVLAANARDLGVDVHLLDEEGLRRRYPAVRFEPGHVGVVQPGGMIVNPRALVRAELAAASAAGAVLVRDEVVALEGGAGGGDDSGDDDDNNDDNNHNDDDKVVVTAGGVRLRGRSIVLALGAAVNASGLLPRPLQLFTLGATVVLVEVDDPGGIDMPATMYLKHRDGAQQFGGVVMSPVRYPDGRWYLKVAGSSVRETPLGSAEEIASWVRTGGASADVDDALAVLTDLLPGVRLGRAHTRPCLVCATSTNHPYIDRVDDRTVLAVEGERGVMAADEIGRLTADLAATGRWTDPLPRDVFRARWAA</sequence>
<evidence type="ECO:0000313" key="7">
    <source>
        <dbReference type="EMBL" id="MDV6300717.1"/>
    </source>
</evidence>
<organism evidence="7 8">
    <name type="scientific">Dietzia maris</name>
    <dbReference type="NCBI Taxonomy" id="37915"/>
    <lineage>
        <taxon>Bacteria</taxon>
        <taxon>Bacillati</taxon>
        <taxon>Actinomycetota</taxon>
        <taxon>Actinomycetes</taxon>
        <taxon>Mycobacteriales</taxon>
        <taxon>Dietziaceae</taxon>
        <taxon>Dietzia</taxon>
    </lineage>
</organism>
<evidence type="ECO:0000313" key="8">
    <source>
        <dbReference type="Proteomes" id="UP001185873"/>
    </source>
</evidence>
<dbReference type="InterPro" id="IPR036188">
    <property type="entry name" value="FAD/NAD-bd_sf"/>
</dbReference>
<keyword evidence="2" id="KW-0285">Flavoprotein</keyword>
<dbReference type="Gene3D" id="3.30.9.10">
    <property type="entry name" value="D-Amino Acid Oxidase, subunit A, domain 2"/>
    <property type="match status" value="1"/>
</dbReference>
<keyword evidence="3" id="KW-0274">FAD</keyword>
<dbReference type="PANTHER" id="PTHR10961">
    <property type="entry name" value="PEROXISOMAL SARCOSINE OXIDASE"/>
    <property type="match status" value="1"/>
</dbReference>
<dbReference type="SUPFAM" id="SSF51905">
    <property type="entry name" value="FAD/NAD(P)-binding domain"/>
    <property type="match status" value="1"/>
</dbReference>
<dbReference type="PANTHER" id="PTHR10961:SF10">
    <property type="entry name" value="FAD DEPENDENT OXIDOREDUCTASE DOMAIN-CONTAINING PROTEIN"/>
    <property type="match status" value="1"/>
</dbReference>
<name>A0AAE4U6A2_9ACTN</name>
<evidence type="ECO:0000256" key="1">
    <source>
        <dbReference type="ARBA" id="ARBA00001974"/>
    </source>
</evidence>
<feature type="compositionally biased region" description="Acidic residues" evidence="5">
    <location>
        <begin position="199"/>
        <end position="208"/>
    </location>
</feature>
<feature type="region of interest" description="Disordered" evidence="5">
    <location>
        <begin position="192"/>
        <end position="217"/>
    </location>
</feature>
<evidence type="ECO:0000256" key="3">
    <source>
        <dbReference type="ARBA" id="ARBA00022827"/>
    </source>
</evidence>
<comment type="caution">
    <text evidence="7">The sequence shown here is derived from an EMBL/GenBank/DDBJ whole genome shotgun (WGS) entry which is preliminary data.</text>
</comment>
<dbReference type="Pfam" id="PF01266">
    <property type="entry name" value="DAO"/>
    <property type="match status" value="1"/>
</dbReference>
<dbReference type="GO" id="GO:0050660">
    <property type="term" value="F:flavin adenine dinucleotide binding"/>
    <property type="evidence" value="ECO:0007669"/>
    <property type="project" value="InterPro"/>
</dbReference>
<evidence type="ECO:0000256" key="5">
    <source>
        <dbReference type="SAM" id="MobiDB-lite"/>
    </source>
</evidence>
<evidence type="ECO:0000256" key="4">
    <source>
        <dbReference type="ARBA" id="ARBA00023002"/>
    </source>
</evidence>
<accession>A0AAE4U6A2</accession>
<dbReference type="EC" id="1.-.-.-" evidence="7"/>
<evidence type="ECO:0000259" key="6">
    <source>
        <dbReference type="Pfam" id="PF01266"/>
    </source>
</evidence>
<proteinExistence type="predicted"/>
<evidence type="ECO:0000256" key="2">
    <source>
        <dbReference type="ARBA" id="ARBA00022630"/>
    </source>
</evidence>
<dbReference type="Gene3D" id="3.50.50.60">
    <property type="entry name" value="FAD/NAD(P)-binding domain"/>
    <property type="match status" value="1"/>
</dbReference>
<dbReference type="RefSeq" id="WP_317471177.1">
    <property type="nucleotide sequence ID" value="NZ_JAWLKJ010000004.1"/>
</dbReference>
<feature type="domain" description="FAD dependent oxidoreductase" evidence="6">
    <location>
        <begin position="8"/>
        <end position="401"/>
    </location>
</feature>
<dbReference type="InterPro" id="IPR045170">
    <property type="entry name" value="MTOX"/>
</dbReference>
<gene>
    <name evidence="7" type="ORF">R3P82_16530</name>
</gene>
<keyword evidence="4 7" id="KW-0560">Oxidoreductase</keyword>
<dbReference type="GO" id="GO:0008115">
    <property type="term" value="F:sarcosine oxidase activity"/>
    <property type="evidence" value="ECO:0007669"/>
    <property type="project" value="TreeGrafter"/>
</dbReference>
<reference evidence="7" key="1">
    <citation type="submission" date="2023-10" db="EMBL/GenBank/DDBJ databases">
        <title>Development of a sustainable strategy for remediation of hydrocarbon-contaminated territories based on the waste exchange concept.</title>
        <authorList>
            <person name="Krivoruchko A."/>
        </authorList>
    </citation>
    <scope>NUCLEOTIDE SEQUENCE</scope>
    <source>
        <strain evidence="7">IEGM 1175</strain>
    </source>
</reference>